<accession>A0ABD3MRQ0</accession>
<evidence type="ECO:0000313" key="5">
    <source>
        <dbReference type="EMBL" id="KAL3764917.1"/>
    </source>
</evidence>
<dbReference type="Gene3D" id="1.20.5.110">
    <property type="match status" value="1"/>
</dbReference>
<feature type="region of interest" description="Disordered" evidence="2">
    <location>
        <begin position="54"/>
        <end position="77"/>
    </location>
</feature>
<evidence type="ECO:0000259" key="4">
    <source>
        <dbReference type="PROSITE" id="PS50192"/>
    </source>
</evidence>
<feature type="region of interest" description="Disordered" evidence="2">
    <location>
        <begin position="1"/>
        <end position="37"/>
    </location>
</feature>
<feature type="region of interest" description="Disordered" evidence="2">
    <location>
        <begin position="359"/>
        <end position="420"/>
    </location>
</feature>
<dbReference type="InterPro" id="IPR045242">
    <property type="entry name" value="Syntaxin"/>
</dbReference>
<name>A0ABD3MRQ0_9STRA</name>
<comment type="caution">
    <text evidence="5">The sequence shown here is derived from an EMBL/GenBank/DDBJ whole genome shotgun (WGS) entry which is preliminary data.</text>
</comment>
<dbReference type="GO" id="GO:0016020">
    <property type="term" value="C:membrane"/>
    <property type="evidence" value="ECO:0007669"/>
    <property type="project" value="UniProtKB-SubCell"/>
</dbReference>
<evidence type="ECO:0000256" key="2">
    <source>
        <dbReference type="SAM" id="MobiDB-lite"/>
    </source>
</evidence>
<dbReference type="Proteomes" id="UP001530293">
    <property type="component" value="Unassembled WGS sequence"/>
</dbReference>
<evidence type="ECO:0000256" key="3">
    <source>
        <dbReference type="SAM" id="Phobius"/>
    </source>
</evidence>
<keyword evidence="6" id="KW-1185">Reference proteome</keyword>
<gene>
    <name evidence="5" type="ORF">ACHAWU_003777</name>
</gene>
<dbReference type="PANTHER" id="PTHR19957">
    <property type="entry name" value="SYNTAXIN"/>
    <property type="match status" value="1"/>
</dbReference>
<dbReference type="AlphaFoldDB" id="A0ABD3MRQ0"/>
<dbReference type="EMBL" id="JALLBG020000100">
    <property type="protein sequence ID" value="KAL3764917.1"/>
    <property type="molecule type" value="Genomic_DNA"/>
</dbReference>
<keyword evidence="3" id="KW-1133">Transmembrane helix</keyword>
<feature type="domain" description="T-SNARE coiled-coil homology" evidence="4">
    <location>
        <begin position="427"/>
        <end position="489"/>
    </location>
</feature>
<comment type="subcellular location">
    <subcellularLocation>
        <location evidence="1">Membrane</location>
        <topology evidence="1">Single-pass type IV membrane protein</topology>
    </subcellularLocation>
</comment>
<reference evidence="5 6" key="1">
    <citation type="submission" date="2024-10" db="EMBL/GenBank/DDBJ databases">
        <title>Updated reference genomes for cyclostephanoid diatoms.</title>
        <authorList>
            <person name="Roberts W.R."/>
            <person name="Alverson A.J."/>
        </authorList>
    </citation>
    <scope>NUCLEOTIDE SEQUENCE [LARGE SCALE GENOMIC DNA]</scope>
    <source>
        <strain evidence="5 6">AJA232-27</strain>
    </source>
</reference>
<protein>
    <recommendedName>
        <fullName evidence="4">t-SNARE coiled-coil homology domain-containing protein</fullName>
    </recommendedName>
</protein>
<organism evidence="5 6">
    <name type="scientific">Discostella pseudostelligera</name>
    <dbReference type="NCBI Taxonomy" id="259834"/>
    <lineage>
        <taxon>Eukaryota</taxon>
        <taxon>Sar</taxon>
        <taxon>Stramenopiles</taxon>
        <taxon>Ochrophyta</taxon>
        <taxon>Bacillariophyta</taxon>
        <taxon>Coscinodiscophyceae</taxon>
        <taxon>Thalassiosirophycidae</taxon>
        <taxon>Stephanodiscales</taxon>
        <taxon>Stephanodiscaceae</taxon>
        <taxon>Discostella</taxon>
    </lineage>
</organism>
<dbReference type="Pfam" id="PF05739">
    <property type="entry name" value="SNARE"/>
    <property type="match status" value="1"/>
</dbReference>
<proteinExistence type="predicted"/>
<keyword evidence="3" id="KW-0812">Transmembrane</keyword>
<feature type="compositionally biased region" description="Low complexity" evidence="2">
    <location>
        <begin position="375"/>
        <end position="393"/>
    </location>
</feature>
<dbReference type="SMART" id="SM00397">
    <property type="entry name" value="t_SNARE"/>
    <property type="match status" value="1"/>
</dbReference>
<sequence>MAAAVIPTLGSPPPLHNGPQHLQHQHHQSPWTSHSVNRSTEFLSAARTAFKILQQQQHSRQQQLQSGGGNGNIPNDTQQLLPEWMANLNPMELKLYQTSSSSYHNETDHNDTDNALSLIRDSQTLLQLLDAHLAELHTLVRRRGHTNDPTLEIQSLMEKFQESAREVKDVCDSLRLAGTRPYYNNYNGGTRSAASSSHRRKHYEMLSQQLESLAKERTDQLKLELETRSQVLRDQSHRRKFLASGAGGVGGPAAANSISSGSNAMSASLGTRRMQPLTRLPAQNTVALNAASQFQSPLFTATVGGSAATMNASASTTNNNAYAGYAGSSATAIPLVSTTSATSIGGQVGYAGYGGTLSPPPSFATGMRQRKQQNSHPSPYQMQSQQQSTQPKSHIQIDNGNEDNGYNEKYNKSSSSMTQQISMRREQRATHMRAQQARLAEKSIAELGVMFHKMSSLIVQQGETLERIEDDVESAGLDIDAGHDELVKVYGMTKGNRGLILKVFGVLIFLIIFMKLY</sequence>
<keyword evidence="3" id="KW-0472">Membrane</keyword>
<feature type="compositionally biased region" description="Low complexity" evidence="2">
    <location>
        <begin position="54"/>
        <end position="65"/>
    </location>
</feature>
<dbReference type="CDD" id="cd15844">
    <property type="entry name" value="SNARE_syntaxin5"/>
    <property type="match status" value="1"/>
</dbReference>
<dbReference type="PANTHER" id="PTHR19957:SF307">
    <property type="entry name" value="PROTEIN SSO1-RELATED"/>
    <property type="match status" value="1"/>
</dbReference>
<dbReference type="InterPro" id="IPR000727">
    <property type="entry name" value="T_SNARE_dom"/>
</dbReference>
<evidence type="ECO:0000313" key="6">
    <source>
        <dbReference type="Proteomes" id="UP001530293"/>
    </source>
</evidence>
<dbReference type="PROSITE" id="PS50192">
    <property type="entry name" value="T_SNARE"/>
    <property type="match status" value="1"/>
</dbReference>
<dbReference type="SUPFAM" id="SSF58038">
    <property type="entry name" value="SNARE fusion complex"/>
    <property type="match status" value="1"/>
</dbReference>
<feature type="transmembrane region" description="Helical" evidence="3">
    <location>
        <begin position="499"/>
        <end position="516"/>
    </location>
</feature>
<evidence type="ECO:0000256" key="1">
    <source>
        <dbReference type="ARBA" id="ARBA00004211"/>
    </source>
</evidence>